<dbReference type="OrthoDB" id="1491239at2"/>
<dbReference type="Gene3D" id="2.40.160.60">
    <property type="entry name" value="Outer membrane protein transport protein (OMPP1/FadL/TodX)"/>
    <property type="match status" value="1"/>
</dbReference>
<dbReference type="SUPFAM" id="SSF56935">
    <property type="entry name" value="Porins"/>
    <property type="match status" value="1"/>
</dbReference>
<dbReference type="AlphaFoldDB" id="A0A516GTI0"/>
<name>A0A516GTI0_9FLAO</name>
<dbReference type="KEGG" id="fop:FNB79_13000"/>
<evidence type="ECO:0000313" key="2">
    <source>
        <dbReference type="EMBL" id="QDO94844.1"/>
    </source>
</evidence>
<keyword evidence="1" id="KW-0732">Signal</keyword>
<keyword evidence="3" id="KW-1185">Reference proteome</keyword>
<proteinExistence type="predicted"/>
<dbReference type="Proteomes" id="UP000319209">
    <property type="component" value="Chromosome"/>
</dbReference>
<gene>
    <name evidence="2" type="ORF">FNB79_13000</name>
</gene>
<evidence type="ECO:0008006" key="4">
    <source>
        <dbReference type="Google" id="ProtNLM"/>
    </source>
</evidence>
<evidence type="ECO:0000313" key="3">
    <source>
        <dbReference type="Proteomes" id="UP000319209"/>
    </source>
</evidence>
<accession>A0A516GTI0</accession>
<feature type="signal peptide" evidence="1">
    <location>
        <begin position="1"/>
        <end position="29"/>
    </location>
</feature>
<dbReference type="EMBL" id="CP041637">
    <property type="protein sequence ID" value="QDO94844.1"/>
    <property type="molecule type" value="Genomic_DNA"/>
</dbReference>
<protein>
    <recommendedName>
        <fullName evidence="4">Aromatic hydrocarbon degradation protein</fullName>
    </recommendedName>
</protein>
<reference evidence="2 3" key="1">
    <citation type="submission" date="2019-07" db="EMBL/GenBank/DDBJ databases">
        <title>Genome sequencing for Formosa sp. PS13.</title>
        <authorList>
            <person name="Park S.-J."/>
        </authorList>
    </citation>
    <scope>NUCLEOTIDE SEQUENCE [LARGE SCALE GENOMIC DNA]</scope>
    <source>
        <strain evidence="2 3">PS13</strain>
    </source>
</reference>
<feature type="chain" id="PRO_5022220444" description="Aromatic hydrocarbon degradation protein" evidence="1">
    <location>
        <begin position="30"/>
        <end position="418"/>
    </location>
</feature>
<evidence type="ECO:0000256" key="1">
    <source>
        <dbReference type="SAM" id="SignalP"/>
    </source>
</evidence>
<organism evidence="2 3">
    <name type="scientific">Formosa sediminum</name>
    <dbReference type="NCBI Taxonomy" id="2594004"/>
    <lineage>
        <taxon>Bacteria</taxon>
        <taxon>Pseudomonadati</taxon>
        <taxon>Bacteroidota</taxon>
        <taxon>Flavobacteriia</taxon>
        <taxon>Flavobacteriales</taxon>
        <taxon>Flavobacteriaceae</taxon>
        <taxon>Formosa</taxon>
    </lineage>
</organism>
<sequence length="418" mass="46089">MQYTMMNMTINISKLLTPLCLLVTTALFSQSNSLSSSPYSLFGMGTFNTSNTGKTVGLGNTGIANSSSTFINNLNPASMATIPLKTFFFDVGLKSEYGVQIEDGSKDTKNVANFSNMAFGFPLTKKSGVSVTLIPYTSVGYGISNIKTDIEGSTSYFLSNIEGSGGLNDLKLNYGYKLLDNLNIGATGSVLFGQIIETERSYIGSNTLTIYDTNSYSGFQFGAGIQYSPLENVTVGSVITFPSLLDGTQNRTVSQFYDSDIEYDQDLDAFELPLEVGVGIQTEFMDQVSVSLDYTKKFWNDTDQTDELGTFVDQNILGVGVEFDPNGNQLKFWNTVEYRAGFNYDSGYLEINNHKVHDYGFDLGIGIPLRYDGFSMLNIAYTYGKKGQVYDGLIQENYHMLTLNISLAGQWFVKRKIQ</sequence>